<name>A0AC35FWS2_9BILA</name>
<protein>
    <submittedName>
        <fullName evidence="2">Uncharacterized protein</fullName>
    </submittedName>
</protein>
<dbReference type="WBParaSite" id="PS1159_v2.g21674.t1">
    <property type="protein sequence ID" value="PS1159_v2.g21674.t1"/>
    <property type="gene ID" value="PS1159_v2.g21674"/>
</dbReference>
<evidence type="ECO:0000313" key="2">
    <source>
        <dbReference type="WBParaSite" id="PS1159_v2.g21674.t1"/>
    </source>
</evidence>
<evidence type="ECO:0000313" key="1">
    <source>
        <dbReference type="Proteomes" id="UP000887580"/>
    </source>
</evidence>
<organism evidence="1 2">
    <name type="scientific">Panagrolaimus sp. PS1159</name>
    <dbReference type="NCBI Taxonomy" id="55785"/>
    <lineage>
        <taxon>Eukaryota</taxon>
        <taxon>Metazoa</taxon>
        <taxon>Ecdysozoa</taxon>
        <taxon>Nematoda</taxon>
        <taxon>Chromadorea</taxon>
        <taxon>Rhabditida</taxon>
        <taxon>Tylenchina</taxon>
        <taxon>Panagrolaimomorpha</taxon>
        <taxon>Panagrolaimoidea</taxon>
        <taxon>Panagrolaimidae</taxon>
        <taxon>Panagrolaimus</taxon>
    </lineage>
</organism>
<sequence length="527" mass="60989">MSTVSPPSKKYPIGKIEIYVYFVIWISHCLSSIWIASKSSRSLDPWLQGKIIKSNYLTNFDYDNSDLEWNLHKSVILKVIGTFILHSIVFRLTNKIFHFYPTLTRLGCILFWSALTIYLTSFQCFSMIILHAFVTIIITSHFRKQWLAWAICLSFVIYANKYAYFSPPPEVYYIEYSFYLYTAIQILNVCIFLSRNPEISLNFDLFLQFFEYFLYPPYSITLIVLFEDFKIQITSLRHRSLNGNIWGTQINATNILIKALRLIVWYFFIEAFLHFIHANAVVGAPFTLIGGLANYEVASIAYMSGQFFYLKYVVIFGVPSLFALIDGMTPPGPPICISRVSKYSQMWRYFDRGLYEFLKNQVYIPLMGNSVGIEATLRRLFGMIAVFGFVLAWHGTKSNYLMWVLLSAFELVMERIGKTIGNTQKWKDLTIKIGSANILRLSAIAMDLTIIPGLLGAFFFLSQDGTGDEIMRKLVIEGFSEIFERKIRWSEPGGVMLNMLILGYFYNHCCLYLEHVMHPKLSKSKIE</sequence>
<accession>A0AC35FWS2</accession>
<dbReference type="Proteomes" id="UP000887580">
    <property type="component" value="Unplaced"/>
</dbReference>
<proteinExistence type="predicted"/>
<reference evidence="2" key="1">
    <citation type="submission" date="2022-11" db="UniProtKB">
        <authorList>
            <consortium name="WormBaseParasite"/>
        </authorList>
    </citation>
    <scope>IDENTIFICATION</scope>
</reference>